<evidence type="ECO:0000256" key="2">
    <source>
        <dbReference type="SAM" id="Phobius"/>
    </source>
</evidence>
<gene>
    <name evidence="3" type="ORF">Ddye_019020</name>
</gene>
<evidence type="ECO:0000256" key="1">
    <source>
        <dbReference type="SAM" id="MobiDB-lite"/>
    </source>
</evidence>
<feature type="transmembrane region" description="Helical" evidence="2">
    <location>
        <begin position="52"/>
        <end position="75"/>
    </location>
</feature>
<accession>A0AAD9TY03</accession>
<evidence type="ECO:0000313" key="4">
    <source>
        <dbReference type="Proteomes" id="UP001280121"/>
    </source>
</evidence>
<keyword evidence="2" id="KW-0472">Membrane</keyword>
<keyword evidence="4" id="KW-1185">Reference proteome</keyword>
<dbReference type="EMBL" id="JANJYI010000006">
    <property type="protein sequence ID" value="KAK2643825.1"/>
    <property type="molecule type" value="Genomic_DNA"/>
</dbReference>
<proteinExistence type="predicted"/>
<organism evidence="3 4">
    <name type="scientific">Dipteronia dyeriana</name>
    <dbReference type="NCBI Taxonomy" id="168575"/>
    <lineage>
        <taxon>Eukaryota</taxon>
        <taxon>Viridiplantae</taxon>
        <taxon>Streptophyta</taxon>
        <taxon>Embryophyta</taxon>
        <taxon>Tracheophyta</taxon>
        <taxon>Spermatophyta</taxon>
        <taxon>Magnoliopsida</taxon>
        <taxon>eudicotyledons</taxon>
        <taxon>Gunneridae</taxon>
        <taxon>Pentapetalae</taxon>
        <taxon>rosids</taxon>
        <taxon>malvids</taxon>
        <taxon>Sapindales</taxon>
        <taxon>Sapindaceae</taxon>
        <taxon>Hippocastanoideae</taxon>
        <taxon>Acereae</taxon>
        <taxon>Dipteronia</taxon>
    </lineage>
</organism>
<keyword evidence="2" id="KW-0812">Transmembrane</keyword>
<evidence type="ECO:0000313" key="3">
    <source>
        <dbReference type="EMBL" id="KAK2643825.1"/>
    </source>
</evidence>
<sequence>MLNRSPVNCGARGPWSRASSSSSSVDLQPVTILHSLQIPADPRFVFHVEFRFLLCFMLASDFRLIGLSTLMGFIWTA</sequence>
<keyword evidence="2" id="KW-1133">Transmembrane helix</keyword>
<comment type="caution">
    <text evidence="3">The sequence shown here is derived from an EMBL/GenBank/DDBJ whole genome shotgun (WGS) entry which is preliminary data.</text>
</comment>
<name>A0AAD9TY03_9ROSI</name>
<reference evidence="3" key="1">
    <citation type="journal article" date="2023" name="Plant J.">
        <title>Genome sequences and population genomics provide insights into the demographic history, inbreeding, and mutation load of two 'living fossil' tree species of Dipteronia.</title>
        <authorList>
            <person name="Feng Y."/>
            <person name="Comes H.P."/>
            <person name="Chen J."/>
            <person name="Zhu S."/>
            <person name="Lu R."/>
            <person name="Zhang X."/>
            <person name="Li P."/>
            <person name="Qiu J."/>
            <person name="Olsen K.M."/>
            <person name="Qiu Y."/>
        </authorList>
    </citation>
    <scope>NUCLEOTIDE SEQUENCE</scope>
    <source>
        <strain evidence="3">KIB01</strain>
    </source>
</reference>
<dbReference type="AlphaFoldDB" id="A0AAD9TY03"/>
<dbReference type="Proteomes" id="UP001280121">
    <property type="component" value="Unassembled WGS sequence"/>
</dbReference>
<protein>
    <submittedName>
        <fullName evidence="3">Uncharacterized protein</fullName>
    </submittedName>
</protein>
<feature type="region of interest" description="Disordered" evidence="1">
    <location>
        <begin position="1"/>
        <end position="23"/>
    </location>
</feature>